<organism evidence="2">
    <name type="scientific">Ixodes ricinus</name>
    <name type="common">Common tick</name>
    <name type="synonym">Acarus ricinus</name>
    <dbReference type="NCBI Taxonomy" id="34613"/>
    <lineage>
        <taxon>Eukaryota</taxon>
        <taxon>Metazoa</taxon>
        <taxon>Ecdysozoa</taxon>
        <taxon>Arthropoda</taxon>
        <taxon>Chelicerata</taxon>
        <taxon>Arachnida</taxon>
        <taxon>Acari</taxon>
        <taxon>Parasitiformes</taxon>
        <taxon>Ixodida</taxon>
        <taxon>Ixodoidea</taxon>
        <taxon>Ixodidae</taxon>
        <taxon>Ixodinae</taxon>
        <taxon>Ixodes</taxon>
    </lineage>
</organism>
<evidence type="ECO:0000256" key="1">
    <source>
        <dbReference type="SAM" id="MobiDB-lite"/>
    </source>
</evidence>
<dbReference type="AlphaFoldDB" id="A0A6B0UAC2"/>
<evidence type="ECO:0000313" key="2">
    <source>
        <dbReference type="EMBL" id="MXU86067.1"/>
    </source>
</evidence>
<accession>A0A6B0UAC2</accession>
<protein>
    <submittedName>
        <fullName evidence="2">Uncharacterized protein</fullName>
    </submittedName>
</protein>
<name>A0A6B0UAC2_IXORI</name>
<reference evidence="2" key="1">
    <citation type="submission" date="2019-12" db="EMBL/GenBank/DDBJ databases">
        <title>An insight into the sialome of adult female Ixodes ricinus ticks feeding for 6 days.</title>
        <authorList>
            <person name="Perner J."/>
            <person name="Ribeiro J.M.C."/>
        </authorList>
    </citation>
    <scope>NUCLEOTIDE SEQUENCE</scope>
    <source>
        <strain evidence="2">Semi-engorged</strain>
        <tissue evidence="2">Salivary glands</tissue>
    </source>
</reference>
<proteinExistence type="predicted"/>
<feature type="region of interest" description="Disordered" evidence="1">
    <location>
        <begin position="70"/>
        <end position="89"/>
    </location>
</feature>
<dbReference type="EMBL" id="GIFC01003984">
    <property type="protein sequence ID" value="MXU86067.1"/>
    <property type="molecule type" value="Transcribed_RNA"/>
</dbReference>
<sequence>MQTARVHPPVLNVCFSSKQAMAIFILFQVFIATGHPVECASHQAPMQCRKATSAELAFASIASPQCPGARQEAHSTGLTRRNQHFEKCE</sequence>